<evidence type="ECO:0000259" key="6">
    <source>
        <dbReference type="Pfam" id="PF02836"/>
    </source>
</evidence>
<accession>A0A7G5XE00</accession>
<dbReference type="InterPro" id="IPR013783">
    <property type="entry name" value="Ig-like_fold"/>
</dbReference>
<dbReference type="Proteomes" id="UP000515344">
    <property type="component" value="Chromosome"/>
</dbReference>
<keyword evidence="4" id="KW-0732">Signal</keyword>
<dbReference type="Gene3D" id="2.60.40.10">
    <property type="entry name" value="Immunoglobulins"/>
    <property type="match status" value="3"/>
</dbReference>
<dbReference type="PANTHER" id="PTHR43536:SF1">
    <property type="entry name" value="MANNOSYLGLYCOPROTEIN ENDO-BETA-MANNOSIDASE"/>
    <property type="match status" value="1"/>
</dbReference>
<dbReference type="Pfam" id="PF18368">
    <property type="entry name" value="Ig_GlcNase"/>
    <property type="match status" value="1"/>
</dbReference>
<dbReference type="Pfam" id="PF02836">
    <property type="entry name" value="Glyco_hydro_2_C"/>
    <property type="match status" value="1"/>
</dbReference>
<feature type="domain" description="Beta-mannosidase-like galactose-binding" evidence="8">
    <location>
        <begin position="98"/>
        <end position="265"/>
    </location>
</feature>
<evidence type="ECO:0000259" key="8">
    <source>
        <dbReference type="Pfam" id="PF22666"/>
    </source>
</evidence>
<dbReference type="InterPro" id="IPR006103">
    <property type="entry name" value="Glyco_hydro_2_cat"/>
</dbReference>
<feature type="chain" id="PRO_5028997828" evidence="4">
    <location>
        <begin position="28"/>
        <end position="954"/>
    </location>
</feature>
<evidence type="ECO:0000256" key="1">
    <source>
        <dbReference type="ARBA" id="ARBA00007401"/>
    </source>
</evidence>
<feature type="domain" description="Exo-beta-D-glucosaminidase Ig-fold" evidence="7">
    <location>
        <begin position="846"/>
        <end position="946"/>
    </location>
</feature>
<dbReference type="AlphaFoldDB" id="A0A7G5XE00"/>
<dbReference type="SUPFAM" id="SSF49785">
    <property type="entry name" value="Galactose-binding domain-like"/>
    <property type="match status" value="1"/>
</dbReference>
<name>A0A7G5XE00_9BACT</name>
<organism evidence="9 10">
    <name type="scientific">Lacibacter sediminis</name>
    <dbReference type="NCBI Taxonomy" id="2760713"/>
    <lineage>
        <taxon>Bacteria</taxon>
        <taxon>Pseudomonadati</taxon>
        <taxon>Bacteroidota</taxon>
        <taxon>Chitinophagia</taxon>
        <taxon>Chitinophagales</taxon>
        <taxon>Chitinophagaceae</taxon>
        <taxon>Lacibacter</taxon>
    </lineage>
</organism>
<dbReference type="GO" id="GO:0004553">
    <property type="term" value="F:hydrolase activity, hydrolyzing O-glycosyl compounds"/>
    <property type="evidence" value="ECO:0007669"/>
    <property type="project" value="InterPro"/>
</dbReference>
<dbReference type="Gene3D" id="2.60.120.260">
    <property type="entry name" value="Galactose-binding domain-like"/>
    <property type="match status" value="1"/>
</dbReference>
<dbReference type="KEGG" id="lacs:H4075_16690"/>
<dbReference type="SUPFAM" id="SSF49303">
    <property type="entry name" value="beta-Galactosidase/glucuronidase domain"/>
    <property type="match status" value="3"/>
</dbReference>
<sequence>MKHSAHKNSRAAVFVVLLMFCQSDLFAQKQPNFGLTKKQPVETLPKGKAPFQTAIEKPRSGKAGEATAIGNANYRIASGWELTDELTNLLGNASVFTDAINSKGWYDAVVPGTVLTSLVAAGKFPDPYFGLNNMAITDSLCRKDWWYRTTFETPKNENGKIAWLWFNGINYKARVWLNGKYLGDIKGAFVRGKFNVTDHLKTSGRNVLLVQMIPPPNPGIPDEQSALSGMGKNGGVHTLDGPTFFSTEGWDWIPGIRDRNMGIWQDVQLSFTGSVTSSDPQVITDLPLPDTTSANVTLRTTLTNHSAQAQEATIHFSFEGVAVQKKVKLAPGQTLPVTFTPADDASLNVKNPRLWWPNGYGLPNLYNATIKVTDAKGVEEIKQFRFGIREYSYEMMADTEEKKAIRFTYSPTDVKADKPIIDYVNRRAFKDKIFIPTLRKEFPLEKMDVIPNSDNPFLVIKVNAVAVYCKGGNWGIDDAMKKVSRESLEPAFRLHREAHFNMIRNWTGESTEPVFFELADEYGMLVWNDFWLSTEGFNLNPSDDQLFLENSLDMIRRYRNHASIAIWCPRNEGYAPVGIENDLATQVAKEDGTRHYIGNSREINLRPSGPWHFFVNNKDYFTKQGDGFTTEIGTFSVPEASSIRKFIAPEDQWPINDVWHYHDLHTNNQNLEGYLRTADSLYGASTSLDDFNRKIQLINYDSHRAIFEAWNNKLWNNSSGVLLWMSHPAWPSMIWQTYSWDFQTHGSFYGSKKGCEPLHIQMNLHNSQVIAVNTSLQNVQDAIAVMQVYTIDGKLVQSKNAPVDVAANAKADLFTATLDEVNLPVNYLVRLAIKDKKGNVLAANEYWKANTTTGHFKAFNELPVVTISGKAVRLANGQIKIELENKSKHPAVGIKLDALDKAEQIILPAYFSDGYFTLLPGEKKIILLEMAADKSIEKMKIAGYNVTGVVSIKK</sequence>
<evidence type="ECO:0000313" key="10">
    <source>
        <dbReference type="Proteomes" id="UP000515344"/>
    </source>
</evidence>
<dbReference type="GO" id="GO:0005975">
    <property type="term" value="P:carbohydrate metabolic process"/>
    <property type="evidence" value="ECO:0007669"/>
    <property type="project" value="InterPro"/>
</dbReference>
<evidence type="ECO:0000313" key="9">
    <source>
        <dbReference type="EMBL" id="QNA43703.1"/>
    </source>
</evidence>
<keyword evidence="3" id="KW-0326">Glycosidase</keyword>
<evidence type="ECO:0000256" key="4">
    <source>
        <dbReference type="SAM" id="SignalP"/>
    </source>
</evidence>
<proteinExistence type="inferred from homology"/>
<dbReference type="InterPro" id="IPR043534">
    <property type="entry name" value="EBDG/EBM"/>
</dbReference>
<protein>
    <submittedName>
        <fullName evidence="9">Beta galactosidase jelly roll domain-containing protein</fullName>
    </submittedName>
</protein>
<evidence type="ECO:0000259" key="7">
    <source>
        <dbReference type="Pfam" id="PF18368"/>
    </source>
</evidence>
<keyword evidence="10" id="KW-1185">Reference proteome</keyword>
<dbReference type="SUPFAM" id="SSF51445">
    <property type="entry name" value="(Trans)glycosidases"/>
    <property type="match status" value="1"/>
</dbReference>
<feature type="domain" description="Glycoside hydrolase family 2 catalytic" evidence="6">
    <location>
        <begin position="482"/>
        <end position="599"/>
    </location>
</feature>
<dbReference type="Gene3D" id="3.20.20.80">
    <property type="entry name" value="Glycosidases"/>
    <property type="match status" value="1"/>
</dbReference>
<keyword evidence="2" id="KW-0378">Hydrolase</keyword>
<evidence type="ECO:0000256" key="3">
    <source>
        <dbReference type="ARBA" id="ARBA00023295"/>
    </source>
</evidence>
<dbReference type="Pfam" id="PF00703">
    <property type="entry name" value="Glyco_hydro_2"/>
    <property type="match status" value="1"/>
</dbReference>
<dbReference type="Pfam" id="PF22666">
    <property type="entry name" value="Glyco_hydro_2_N2"/>
    <property type="match status" value="1"/>
</dbReference>
<dbReference type="RefSeq" id="WP_182801965.1">
    <property type="nucleotide sequence ID" value="NZ_CP060007.1"/>
</dbReference>
<dbReference type="PANTHER" id="PTHR43536">
    <property type="entry name" value="MANNOSYLGLYCOPROTEIN ENDO-BETA-MANNOSIDASE"/>
    <property type="match status" value="1"/>
</dbReference>
<dbReference type="InterPro" id="IPR054593">
    <property type="entry name" value="Beta-mannosidase-like_N2"/>
</dbReference>
<evidence type="ECO:0000256" key="2">
    <source>
        <dbReference type="ARBA" id="ARBA00022801"/>
    </source>
</evidence>
<dbReference type="InterPro" id="IPR041351">
    <property type="entry name" value="Ig_GlcNase"/>
</dbReference>
<evidence type="ECO:0000259" key="5">
    <source>
        <dbReference type="Pfam" id="PF00703"/>
    </source>
</evidence>
<dbReference type="InterPro" id="IPR006102">
    <property type="entry name" value="Ig-like_GH2"/>
</dbReference>
<comment type="similarity">
    <text evidence="1">Belongs to the glycosyl hydrolase 2 family.</text>
</comment>
<feature type="domain" description="Glycoside hydrolase family 2 immunoglobulin-like beta-sandwich" evidence="5">
    <location>
        <begin position="281"/>
        <end position="389"/>
    </location>
</feature>
<dbReference type="InterPro" id="IPR008979">
    <property type="entry name" value="Galactose-bd-like_sf"/>
</dbReference>
<dbReference type="EMBL" id="CP060007">
    <property type="protein sequence ID" value="QNA43703.1"/>
    <property type="molecule type" value="Genomic_DNA"/>
</dbReference>
<dbReference type="InterPro" id="IPR036156">
    <property type="entry name" value="Beta-gal/glucu_dom_sf"/>
</dbReference>
<reference evidence="10" key="1">
    <citation type="submission" date="2020-08" db="EMBL/GenBank/DDBJ databases">
        <title>Lacibacter sp. S13-6-6 genome sequencing.</title>
        <authorList>
            <person name="Jin L."/>
        </authorList>
    </citation>
    <scope>NUCLEOTIDE SEQUENCE [LARGE SCALE GENOMIC DNA]</scope>
    <source>
        <strain evidence="10">S13-6-6</strain>
    </source>
</reference>
<gene>
    <name evidence="9" type="ORF">H4075_16690</name>
</gene>
<feature type="signal peptide" evidence="4">
    <location>
        <begin position="1"/>
        <end position="27"/>
    </location>
</feature>
<dbReference type="InterPro" id="IPR017853">
    <property type="entry name" value="GH"/>
</dbReference>